<accession>A0ABW9QT20</accession>
<feature type="region of interest" description="Disordered" evidence="5">
    <location>
        <begin position="60"/>
        <end position="83"/>
    </location>
</feature>
<evidence type="ECO:0000313" key="7">
    <source>
        <dbReference type="Proteomes" id="UP000437736"/>
    </source>
</evidence>
<reference evidence="6 7" key="1">
    <citation type="submission" date="2019-11" db="EMBL/GenBank/DDBJ databases">
        <title>Acidiferrimicrobium australis gen. nov., sp. nov., an acidophilic and obligately heterotrophic, member of the Actinobacteria that catalyses dissimilatory oxido- reduction of iron isolated from metal-rich acidic water in Chile.</title>
        <authorList>
            <person name="Gonzalez D."/>
            <person name="Huber K."/>
            <person name="Hedrich S."/>
            <person name="Rojas-Villalobos C."/>
            <person name="Quatrini R."/>
            <person name="Dinamarca M.A."/>
            <person name="Schwarz A."/>
            <person name="Canales C."/>
            <person name="Nancucheo I."/>
        </authorList>
    </citation>
    <scope>NUCLEOTIDE SEQUENCE [LARGE SCALE GENOMIC DNA]</scope>
    <source>
        <strain evidence="6 7">USS-CCA1</strain>
    </source>
</reference>
<comment type="caution">
    <text evidence="6">The sequence shown here is derived from an EMBL/GenBank/DDBJ whole genome shotgun (WGS) entry which is preliminary data.</text>
</comment>
<evidence type="ECO:0000256" key="2">
    <source>
        <dbReference type="ARBA" id="ARBA00022980"/>
    </source>
</evidence>
<gene>
    <name evidence="4 6" type="primary">rplW</name>
    <name evidence="6" type="ORF">GHK86_07245</name>
</gene>
<dbReference type="InterPro" id="IPR013025">
    <property type="entry name" value="Ribosomal_uL23-like"/>
</dbReference>
<keyword evidence="4" id="KW-0694">RNA-binding</keyword>
<dbReference type="GO" id="GO:0005840">
    <property type="term" value="C:ribosome"/>
    <property type="evidence" value="ECO:0007669"/>
    <property type="project" value="UniProtKB-KW"/>
</dbReference>
<dbReference type="EMBL" id="WJHE01000315">
    <property type="protein sequence ID" value="MST32516.1"/>
    <property type="molecule type" value="Genomic_DNA"/>
</dbReference>
<name>A0ABW9QT20_9ACTN</name>
<organism evidence="6 7">
    <name type="scientific">Acidiferrimicrobium australe</name>
    <dbReference type="NCBI Taxonomy" id="2664430"/>
    <lineage>
        <taxon>Bacteria</taxon>
        <taxon>Bacillati</taxon>
        <taxon>Actinomycetota</taxon>
        <taxon>Acidimicrobiia</taxon>
        <taxon>Acidimicrobiales</taxon>
        <taxon>Acidimicrobiaceae</taxon>
        <taxon>Acidiferrimicrobium</taxon>
    </lineage>
</organism>
<sequence length="99" mass="11208">MVSGDPRSVIIRPVVSEKSYALQEHNVYTFVVAPGANKIQIRQAVESIFNVRVEAVRTLNRQGKRKRSRRQPTFGKRPDTKRAMVTLREGDSIPLFEGA</sequence>
<dbReference type="NCBIfam" id="NF004363">
    <property type="entry name" value="PRK05738.2-4"/>
    <property type="match status" value="1"/>
</dbReference>
<dbReference type="NCBIfam" id="NF004364">
    <property type="entry name" value="PRK05738.2-5"/>
    <property type="match status" value="1"/>
</dbReference>
<dbReference type="Proteomes" id="UP000437736">
    <property type="component" value="Unassembled WGS sequence"/>
</dbReference>
<evidence type="ECO:0000256" key="3">
    <source>
        <dbReference type="ARBA" id="ARBA00023274"/>
    </source>
</evidence>
<evidence type="ECO:0000256" key="1">
    <source>
        <dbReference type="ARBA" id="ARBA00006700"/>
    </source>
</evidence>
<proteinExistence type="inferred from homology"/>
<evidence type="ECO:0000256" key="5">
    <source>
        <dbReference type="SAM" id="MobiDB-lite"/>
    </source>
</evidence>
<keyword evidence="7" id="KW-1185">Reference proteome</keyword>
<evidence type="ECO:0000313" key="6">
    <source>
        <dbReference type="EMBL" id="MST32516.1"/>
    </source>
</evidence>
<dbReference type="HAMAP" id="MF_01369_B">
    <property type="entry name" value="Ribosomal_uL23_B"/>
    <property type="match status" value="1"/>
</dbReference>
<protein>
    <recommendedName>
        <fullName evidence="4">Large ribosomal subunit protein uL23</fullName>
    </recommendedName>
</protein>
<keyword evidence="3 4" id="KW-0687">Ribonucleoprotein</keyword>
<dbReference type="Gene3D" id="3.30.70.330">
    <property type="match status" value="1"/>
</dbReference>
<comment type="subunit">
    <text evidence="4">Part of the 50S ribosomal subunit. Contacts protein L29, and trigger factor when it is bound to the ribosome.</text>
</comment>
<dbReference type="InterPro" id="IPR012677">
    <property type="entry name" value="Nucleotide-bd_a/b_plait_sf"/>
</dbReference>
<keyword evidence="2 4" id="KW-0689">Ribosomal protein</keyword>
<dbReference type="Pfam" id="PF00276">
    <property type="entry name" value="Ribosomal_L23"/>
    <property type="match status" value="1"/>
</dbReference>
<dbReference type="SUPFAM" id="SSF54189">
    <property type="entry name" value="Ribosomal proteins S24e, L23 and L15e"/>
    <property type="match status" value="1"/>
</dbReference>
<dbReference type="InterPro" id="IPR012678">
    <property type="entry name" value="Ribosomal_uL23/eL15/eS24_sf"/>
</dbReference>
<dbReference type="PANTHER" id="PTHR12059">
    <property type="entry name" value="RIBOSOMAL PROTEIN L23-RELATED"/>
    <property type="match status" value="1"/>
</dbReference>
<evidence type="ECO:0000256" key="4">
    <source>
        <dbReference type="HAMAP-Rule" id="MF_01369"/>
    </source>
</evidence>
<dbReference type="PANTHER" id="PTHR12059:SF5">
    <property type="entry name" value="LARGE RIBOSOMAL SUBUNIT PROTEIN UL23M"/>
    <property type="match status" value="1"/>
</dbReference>
<keyword evidence="4" id="KW-0699">rRNA-binding</keyword>
<comment type="function">
    <text evidence="4">One of the early assembly proteins it binds 23S rRNA. One of the proteins that surrounds the polypeptide exit tunnel on the outside of the ribosome. Forms the main docking site for trigger factor binding to the ribosome.</text>
</comment>
<comment type="similarity">
    <text evidence="1 4">Belongs to the universal ribosomal protein uL23 family.</text>
</comment>